<evidence type="ECO:0000313" key="3">
    <source>
        <dbReference type="Proteomes" id="UP000536381"/>
    </source>
</evidence>
<name>A0A7L2IWC7_9PICI</name>
<gene>
    <name evidence="2" type="primary">Phldb2_2</name>
    <name evidence="2" type="ORF">SEMFRA_R05230</name>
</gene>
<keyword evidence="3" id="KW-1185">Reference proteome</keyword>
<proteinExistence type="predicted"/>
<dbReference type="InterPro" id="IPR052212">
    <property type="entry name" value="PH-like_domain"/>
</dbReference>
<dbReference type="Proteomes" id="UP000536381">
    <property type="component" value="Unassembled WGS sequence"/>
</dbReference>
<feature type="region of interest" description="Disordered" evidence="1">
    <location>
        <begin position="1"/>
        <end position="31"/>
    </location>
</feature>
<dbReference type="GO" id="GO:0070507">
    <property type="term" value="P:regulation of microtubule cytoskeleton organization"/>
    <property type="evidence" value="ECO:0007669"/>
    <property type="project" value="TreeGrafter"/>
</dbReference>
<dbReference type="GO" id="GO:0045180">
    <property type="term" value="C:basal cortex"/>
    <property type="evidence" value="ECO:0007669"/>
    <property type="project" value="TreeGrafter"/>
</dbReference>
<feature type="non-terminal residue" evidence="2">
    <location>
        <position position="87"/>
    </location>
</feature>
<dbReference type="PANTHER" id="PTHR12156:SF21">
    <property type="entry name" value="PLECKSTRIN HOMOLOGY-LIKE DOMAIN FAMILY B MEMBER 2"/>
    <property type="match status" value="1"/>
</dbReference>
<accession>A0A7L2IWC7</accession>
<sequence>EMEAKKRALEEEKRRREQLEKRLEEETSQRQKLIEKEARPLTRYLPVRKEDFDLRSHIETAGHNIETCYHVSLTEKTCRGFLIKMGG</sequence>
<comment type="caution">
    <text evidence="2">The sequence shown here is derived from an EMBL/GenBank/DDBJ whole genome shotgun (WGS) entry which is preliminary data.</text>
</comment>
<dbReference type="EMBL" id="VWYK01126063">
    <property type="protein sequence ID" value="NXR15819.1"/>
    <property type="molecule type" value="Genomic_DNA"/>
</dbReference>
<protein>
    <submittedName>
        <fullName evidence="2">PHLB2 protein</fullName>
    </submittedName>
</protein>
<dbReference type="OrthoDB" id="6020705at2759"/>
<reference evidence="2 3" key="1">
    <citation type="submission" date="2019-09" db="EMBL/GenBank/DDBJ databases">
        <title>Bird 10,000 Genomes (B10K) Project - Family phase.</title>
        <authorList>
            <person name="Zhang G."/>
        </authorList>
    </citation>
    <scope>NUCLEOTIDE SEQUENCE [LARGE SCALE GENOMIC DNA]</scope>
    <source>
        <strain evidence="2">B10K-DU-001-42</strain>
        <tissue evidence="2">Muscle</tissue>
    </source>
</reference>
<organism evidence="2 3">
    <name type="scientific">Semnornis frantzii</name>
    <dbReference type="NCBI Taxonomy" id="91796"/>
    <lineage>
        <taxon>Eukaryota</taxon>
        <taxon>Metazoa</taxon>
        <taxon>Chordata</taxon>
        <taxon>Craniata</taxon>
        <taxon>Vertebrata</taxon>
        <taxon>Euteleostomi</taxon>
        <taxon>Archelosauria</taxon>
        <taxon>Archosauria</taxon>
        <taxon>Dinosauria</taxon>
        <taxon>Saurischia</taxon>
        <taxon>Theropoda</taxon>
        <taxon>Coelurosauria</taxon>
        <taxon>Aves</taxon>
        <taxon>Neognathae</taxon>
        <taxon>Neoaves</taxon>
        <taxon>Telluraves</taxon>
        <taxon>Coraciimorphae</taxon>
        <taxon>Piciformes</taxon>
        <taxon>Ramphastidae</taxon>
        <taxon>Semnornis</taxon>
    </lineage>
</organism>
<dbReference type="AlphaFoldDB" id="A0A7L2IWC7"/>
<feature type="non-terminal residue" evidence="2">
    <location>
        <position position="1"/>
    </location>
</feature>
<evidence type="ECO:0000256" key="1">
    <source>
        <dbReference type="SAM" id="MobiDB-lite"/>
    </source>
</evidence>
<dbReference type="PANTHER" id="PTHR12156">
    <property type="entry name" value="PLECKSTRIN HOMOLOGY-LIKE DOMAIN, FAMILY B, MEMBER 3"/>
    <property type="match status" value="1"/>
</dbReference>
<evidence type="ECO:0000313" key="2">
    <source>
        <dbReference type="EMBL" id="NXR15819.1"/>
    </source>
</evidence>